<dbReference type="AlphaFoldDB" id="A0A380KAN0"/>
<organism evidence="1 2">
    <name type="scientific">Streptococcus hyointestinalis</name>
    <dbReference type="NCBI Taxonomy" id="1337"/>
    <lineage>
        <taxon>Bacteria</taxon>
        <taxon>Bacillati</taxon>
        <taxon>Bacillota</taxon>
        <taxon>Bacilli</taxon>
        <taxon>Lactobacillales</taxon>
        <taxon>Streptococcaceae</taxon>
        <taxon>Streptococcus</taxon>
    </lineage>
</organism>
<protein>
    <submittedName>
        <fullName evidence="1">Uncharacterized protein</fullName>
    </submittedName>
</protein>
<keyword evidence="2" id="KW-1185">Reference proteome</keyword>
<proteinExistence type="predicted"/>
<evidence type="ECO:0000313" key="2">
    <source>
        <dbReference type="Proteomes" id="UP000254924"/>
    </source>
</evidence>
<gene>
    <name evidence="1" type="ORF">NCTC12224_01660</name>
</gene>
<dbReference type="EMBL" id="UHFN01000007">
    <property type="protein sequence ID" value="SUN61978.1"/>
    <property type="molecule type" value="Genomic_DNA"/>
</dbReference>
<accession>A0A380KAN0</accession>
<dbReference type="Proteomes" id="UP000254924">
    <property type="component" value="Unassembled WGS sequence"/>
</dbReference>
<sequence>MQIKEAEKLRVQKYAVYKKVNNTRKKGLSFTKN</sequence>
<evidence type="ECO:0000313" key="1">
    <source>
        <dbReference type="EMBL" id="SUN61978.1"/>
    </source>
</evidence>
<reference evidence="1 2" key="1">
    <citation type="submission" date="2018-06" db="EMBL/GenBank/DDBJ databases">
        <authorList>
            <consortium name="Pathogen Informatics"/>
            <person name="Doyle S."/>
        </authorList>
    </citation>
    <scope>NUCLEOTIDE SEQUENCE [LARGE SCALE GENOMIC DNA]</scope>
    <source>
        <strain evidence="1 2">NCTC12224</strain>
    </source>
</reference>
<name>A0A380KAN0_9STRE</name>